<dbReference type="Proteomes" id="UP000448867">
    <property type="component" value="Unassembled WGS sequence"/>
</dbReference>
<reference evidence="5 6" key="1">
    <citation type="submission" date="2019-11" db="EMBL/GenBank/DDBJ databases">
        <title>Bacillus lacus genome.</title>
        <authorList>
            <person name="Allen C.J."/>
            <person name="Newman J.D."/>
        </authorList>
    </citation>
    <scope>NUCLEOTIDE SEQUENCE [LARGE SCALE GENOMIC DNA]</scope>
    <source>
        <strain evidence="5 6">KCTC 33946</strain>
    </source>
</reference>
<dbReference type="Pfam" id="PF01520">
    <property type="entry name" value="Amidase_3"/>
    <property type="match status" value="1"/>
</dbReference>
<dbReference type="Gene3D" id="3.40.630.40">
    <property type="entry name" value="Zn-dependent exopeptidases"/>
    <property type="match status" value="1"/>
</dbReference>
<dbReference type="InterPro" id="IPR050695">
    <property type="entry name" value="N-acetylmuramoyl_amidase_3"/>
</dbReference>
<dbReference type="PANTHER" id="PTHR30404:SF0">
    <property type="entry name" value="N-ACETYLMURAMOYL-L-ALANINE AMIDASE AMIC"/>
    <property type="match status" value="1"/>
</dbReference>
<dbReference type="GO" id="GO:0008745">
    <property type="term" value="F:N-acetylmuramoyl-L-alanine amidase activity"/>
    <property type="evidence" value="ECO:0007669"/>
    <property type="project" value="InterPro"/>
</dbReference>
<dbReference type="SUPFAM" id="SSF53187">
    <property type="entry name" value="Zn-dependent exopeptidases"/>
    <property type="match status" value="1"/>
</dbReference>
<proteinExistence type="predicted"/>
<dbReference type="PROSITE" id="PS51781">
    <property type="entry name" value="SH3B"/>
    <property type="match status" value="2"/>
</dbReference>
<dbReference type="GO" id="GO:0030288">
    <property type="term" value="C:outer membrane-bounded periplasmic space"/>
    <property type="evidence" value="ECO:0007669"/>
    <property type="project" value="TreeGrafter"/>
</dbReference>
<feature type="chain" id="PRO_5030658484" evidence="3">
    <location>
        <begin position="24"/>
        <end position="804"/>
    </location>
</feature>
<keyword evidence="1" id="KW-0378">Hydrolase</keyword>
<dbReference type="SMART" id="SM00287">
    <property type="entry name" value="SH3b"/>
    <property type="match status" value="7"/>
</dbReference>
<dbReference type="InterPro" id="IPR003646">
    <property type="entry name" value="SH3-like_bac-type"/>
</dbReference>
<dbReference type="SMART" id="SM00646">
    <property type="entry name" value="Ami_3"/>
    <property type="match status" value="1"/>
</dbReference>
<keyword evidence="3" id="KW-0732">Signal</keyword>
<feature type="domain" description="SH3b" evidence="4">
    <location>
        <begin position="247"/>
        <end position="315"/>
    </location>
</feature>
<evidence type="ECO:0000259" key="4">
    <source>
        <dbReference type="PROSITE" id="PS51781"/>
    </source>
</evidence>
<name>A0A7X2LYT3_9BACI</name>
<comment type="caution">
    <text evidence="5">The sequence shown here is derived from an EMBL/GenBank/DDBJ whole genome shotgun (WGS) entry which is preliminary data.</text>
</comment>
<organism evidence="5 6">
    <name type="scientific">Metabacillus lacus</name>
    <dbReference type="NCBI Taxonomy" id="1983721"/>
    <lineage>
        <taxon>Bacteria</taxon>
        <taxon>Bacillati</taxon>
        <taxon>Bacillota</taxon>
        <taxon>Bacilli</taxon>
        <taxon>Bacillales</taxon>
        <taxon>Bacillaceae</taxon>
        <taxon>Metabacillus</taxon>
    </lineage>
</organism>
<evidence type="ECO:0000256" key="1">
    <source>
        <dbReference type="ARBA" id="ARBA00022801"/>
    </source>
</evidence>
<dbReference type="RefSeq" id="WP_154307314.1">
    <property type="nucleotide sequence ID" value="NZ_WKKI01000012.1"/>
</dbReference>
<feature type="domain" description="SH3b" evidence="4">
    <location>
        <begin position="318"/>
        <end position="386"/>
    </location>
</feature>
<dbReference type="InterPro" id="IPR002508">
    <property type="entry name" value="MurNAc-LAA_cat"/>
</dbReference>
<accession>A0A7X2LYT3</accession>
<sequence length="804" mass="89467">MKKWVFAIVCFTVIGLLPIHSNAETIFKPLLGEVISDSTAIHRGATADYAVVKTIHRPDKVTVMDEFVNNSGEKWFRIQHGGTTGWTMSNAVSTSPKLDAFLFTAKSNVTIHRGATKNYSITETLEKNTMVKVLDSFVNQNHEIWLRIEAYSVTGWVLMNDLSQKPEKLSGFVEKGGIAVKRGAESGYLTIHTLKQDERVSIIDFFTNSNHEPWYRLELSNGTMGWVPAAQLTLRATASPSNLIEHSTIVYAKVDQATVRSGALNSYRIVYQAKLNEKLSVVSSFTNNLNEKWYRVEFAPNQFGWIHNVQTGTEPTLNGIFYVRVNNTNIRSGASTDYRILTALNSGTSVKVVDQYVNSSGQRWLRVQLNQSTFGWVLSTLLQDKPMESSISKLIGTYNAELRRGAGYSYAVVEKLPYNSRVTSLSEFLTNTGERWVNVELSNGRRGWVPHWELYDTLSSRKFVYVKSSDVIRRGASASYASRASVSGGETLLLLNEINGWYNVETLKGVRGWIQSTKVAAYQPNGLMNFRVTSNSRTDTELTWDKTTSAALSYKLLSDRSIQVNVKGLMVDLPAGALKGVSSISHSGDFLTIKPQANYMFTVRDKNNQLSLTVMPVGIQGKKIIIDAGHGGTDPGAIGPTGLREKEVALAVAKHLATYLTSNGAHVSYTRETDIYLTLDQRTTISNSSDHDIFVSIHANASTNKSARGTETFFNLAYNFNGDKSSILSRLIQQELVKQLNTTDRGSKAANFYVLRYNNLPSALVELAFMSNPTEENMLRQDLVRKRAAEGIYNGIKKYFDGGY</sequence>
<dbReference type="GO" id="GO:0009253">
    <property type="term" value="P:peptidoglycan catabolic process"/>
    <property type="evidence" value="ECO:0007669"/>
    <property type="project" value="InterPro"/>
</dbReference>
<feature type="signal peptide" evidence="3">
    <location>
        <begin position="1"/>
        <end position="23"/>
    </location>
</feature>
<dbReference type="GO" id="GO:0071555">
    <property type="term" value="P:cell wall organization"/>
    <property type="evidence" value="ECO:0007669"/>
    <property type="project" value="UniProtKB-KW"/>
</dbReference>
<evidence type="ECO:0000256" key="2">
    <source>
        <dbReference type="ARBA" id="ARBA00023316"/>
    </source>
</evidence>
<dbReference type="InterPro" id="IPR025987">
    <property type="entry name" value="GW_dom"/>
</dbReference>
<dbReference type="PANTHER" id="PTHR30404">
    <property type="entry name" value="N-ACETYLMURAMOYL-L-ALANINE AMIDASE"/>
    <property type="match status" value="1"/>
</dbReference>
<gene>
    <name evidence="5" type="ORF">GJU40_08415</name>
</gene>
<dbReference type="CDD" id="cd02696">
    <property type="entry name" value="MurNAc-LAA"/>
    <property type="match status" value="1"/>
</dbReference>
<protein>
    <submittedName>
        <fullName evidence="5">SH3 domain-containing protein</fullName>
    </submittedName>
</protein>
<keyword evidence="6" id="KW-1185">Reference proteome</keyword>
<dbReference type="AlphaFoldDB" id="A0A7X2LYT3"/>
<evidence type="ECO:0000313" key="6">
    <source>
        <dbReference type="Proteomes" id="UP000448867"/>
    </source>
</evidence>
<evidence type="ECO:0000313" key="5">
    <source>
        <dbReference type="EMBL" id="MRX72173.1"/>
    </source>
</evidence>
<dbReference type="Pfam" id="PF13457">
    <property type="entry name" value="GW"/>
    <property type="match status" value="3"/>
</dbReference>
<evidence type="ECO:0000256" key="3">
    <source>
        <dbReference type="SAM" id="SignalP"/>
    </source>
</evidence>
<dbReference type="Gene3D" id="2.30.30.40">
    <property type="entry name" value="SH3 Domains"/>
    <property type="match status" value="7"/>
</dbReference>
<keyword evidence="2" id="KW-0961">Cell wall biogenesis/degradation</keyword>
<dbReference type="EMBL" id="WKKI01000012">
    <property type="protein sequence ID" value="MRX72173.1"/>
    <property type="molecule type" value="Genomic_DNA"/>
</dbReference>
<dbReference type="OrthoDB" id="9806267at2"/>
<dbReference type="Pfam" id="PF08239">
    <property type="entry name" value="SH3_3"/>
    <property type="match status" value="1"/>
</dbReference>